<dbReference type="GO" id="GO:0008237">
    <property type="term" value="F:metallopeptidase activity"/>
    <property type="evidence" value="ECO:0007669"/>
    <property type="project" value="InterPro"/>
</dbReference>
<reference evidence="3" key="1">
    <citation type="journal article" date="2017" name="Genome Announc.">
        <title>Complete Genome Sequence of Vibrio sp. Strain 2521-89, a Close Relative of Vibrio cholerae Isolated from Lake Water in New Mexico, USA.</title>
        <authorList>
            <person name="Liang K."/>
            <person name="Orata F.D."/>
            <person name="Winkjer N.S."/>
            <person name="Rowe L.A."/>
            <person name="Tarr C.L."/>
            <person name="Boucher Y."/>
        </authorList>
    </citation>
    <scope>NUCLEOTIDE SEQUENCE [LARGE SCALE GENOMIC DNA]</scope>
    <source>
        <strain evidence="3">2521-89</strain>
    </source>
</reference>
<dbReference type="AlphaFoldDB" id="A0AAU8WFP1"/>
<protein>
    <submittedName>
        <fullName evidence="2">ATPase</fullName>
    </submittedName>
</protein>
<reference evidence="2 3" key="2">
    <citation type="submission" date="2017-06" db="EMBL/GenBank/DDBJ databases">
        <title>Complete genome sequence of Vibrio sp. 2521-89, a close relative of Vibrio cholerae isolated from lake water in New Mexico, USA.</title>
        <authorList>
            <person name="Liang K."/>
            <person name="Orata F.D."/>
            <person name="Winkjer N.S."/>
            <person name="Tarr C.L."/>
            <person name="Boucher Y."/>
        </authorList>
    </citation>
    <scope>NUCLEOTIDE SEQUENCE [LARGE SCALE GENOMIC DNA]</scope>
    <source>
        <strain evidence="2 3">2521-89</strain>
    </source>
</reference>
<proteinExistence type="predicted"/>
<dbReference type="PANTHER" id="PTHR38478:SF1">
    <property type="entry name" value="ZINC DEPENDENT METALLOPROTEASE DOMAIN LIPOPROTEIN"/>
    <property type="match status" value="1"/>
</dbReference>
<gene>
    <name evidence="2" type="ORF">CEQ48_09470</name>
</gene>
<sequence>MQFKRIALASAITSILAGCGADDQPYEYLSKPSSSYSRDQVKTDQVYLYMPSMAHAPRYAGSMAPFMQGQEKLVTVAFEANNDSAKSGELKVRMISPDVISQGEIDSKALGRWIERADDQSLVLSIPVDYVDYQCKENDYNECTNKEEKVDNNEVPWHKRSYFEPDFTKTTVAEATISDLLTFSNGCYTKVGSPRLANDTQTGWKGYEITNDGVLNFELMQDYRVTNSWNCMINALTESDFNFDNLTFSVSQFYSLVPLDLVRSPSPTSTAVRNSDKGIYDPVIYLKGDEDKFGFFANEVGRPDPSYVEDQFDQTFKYLHRFNPNQPYIDYHLSDSFNQNAETLFFKQVTKEVIERINPQLAKVGVPQIRLHEPSGKQSGDLRYNVINLIDEPLDNGLAGYGPSAVNPLTGEIVHAHVNQYSGVLRSGADWMWDRMAQDYNKGRVTPVEAEPVQVDSPATTPNASASSTDVIHYELQQNVPALDLPQEEVIPEQPQQFETLADVINGVAQQMASVDDDLSYEQISALRELETRLWAENNMYPVSELRVGATVKSLPSSLGGMTFNFQDKELWKDGQVGVVGNLKSWNELTEKQQDDLGLYITGVFYAKTLVHELGHNFGLRHNFKGSNDSSNYFKQTELAEHGLRTVPGYSSIMDYNPSVMNALPVFGPYDLAALRFGYKRQVEATKTVVNPDNTQSVNQVFLNAGMFDTQLRDEVLNPFVAPSQNVANGTIQALVEKFDDQPIRQFKYCTDGHVSSNSDCNRFDEGRNLDEIMTFKIESYDDIYYKRTLREMKKDFTEYTAVDSTLNRLSQFMDWRNKLQDLDRTQEIGPLLFDITGRFDVSTSMALPFYQKSFCNKESNAAHWAFDYLCGAPRAVNSARSKLISILMEPDHTCELVDADGKVTYRKLEDVFSTNRNNFAINHVPTSCYDEGVLKSLGSTVTVTGEVGKFLNSGKAPRTAPVNAYSGYIDYMGHWPDKLAAAATLANRVGRISITERSTLSLIELPRFFETDSLRIHYPGQLLLDSLILGTETMTLNFKNAEGRYAAPKGEFTFYSWDDMIDPLPVYTRKTILNQFGLPRYGEIRLNKAILTAMVVNSIGDSVDQRDEVFAREITMRSEPAPVAMDKQRTFVRSNGSTYYATSANTYAWKMIGFTQDYKALLAREAEIALDPAKTYDDVVLTTIKLADFQDAEKRKNLEKQYRYQLQSLQYLPIYNRTSYLRDDLAAH</sequence>
<evidence type="ECO:0000313" key="3">
    <source>
        <dbReference type="Proteomes" id="UP000198371"/>
    </source>
</evidence>
<dbReference type="PANTHER" id="PTHR38478">
    <property type="entry name" value="PEPTIDASE M1A AND M12B"/>
    <property type="match status" value="1"/>
</dbReference>
<feature type="domain" description="EcxA zinc-binding" evidence="1">
    <location>
        <begin position="610"/>
        <end position="685"/>
    </location>
</feature>
<dbReference type="Pfam" id="PF16313">
    <property type="entry name" value="DUF4953"/>
    <property type="match status" value="1"/>
</dbReference>
<dbReference type="PROSITE" id="PS51257">
    <property type="entry name" value="PROKAR_LIPOPROTEIN"/>
    <property type="match status" value="1"/>
</dbReference>
<dbReference type="CDD" id="cd04276">
    <property type="entry name" value="ZnMc_MMP_like_2"/>
    <property type="match status" value="1"/>
</dbReference>
<dbReference type="Proteomes" id="UP000198371">
    <property type="component" value="Chromosome 1"/>
</dbReference>
<dbReference type="KEGG" id="vti:CEQ48_09470"/>
<dbReference type="SUPFAM" id="SSF55486">
    <property type="entry name" value="Metalloproteases ('zincins'), catalytic domain"/>
    <property type="match status" value="1"/>
</dbReference>
<accession>A0AAU8WFP1</accession>
<keyword evidence="3" id="KW-1185">Reference proteome</keyword>
<evidence type="ECO:0000259" key="1">
    <source>
        <dbReference type="Pfam" id="PF16313"/>
    </source>
</evidence>
<dbReference type="InterPro" id="IPR034032">
    <property type="entry name" value="Zn_MMP-like_bac"/>
</dbReference>
<dbReference type="Gene3D" id="3.40.390.10">
    <property type="entry name" value="Collagenase (Catalytic Domain)"/>
    <property type="match status" value="1"/>
</dbReference>
<dbReference type="RefSeq" id="WP_089071067.1">
    <property type="nucleotide sequence ID" value="NZ_CP022353.1"/>
</dbReference>
<organism evidence="2 3">
    <name type="scientific">Vibrio tarriae</name>
    <dbReference type="NCBI Taxonomy" id="2014742"/>
    <lineage>
        <taxon>Bacteria</taxon>
        <taxon>Pseudomonadati</taxon>
        <taxon>Pseudomonadota</taxon>
        <taxon>Gammaproteobacteria</taxon>
        <taxon>Vibrionales</taxon>
        <taxon>Vibrionaceae</taxon>
        <taxon>Vibrio</taxon>
    </lineage>
</organism>
<name>A0AAU8WFP1_9VIBR</name>
<dbReference type="InterPro" id="IPR024079">
    <property type="entry name" value="MetalloPept_cat_dom_sf"/>
</dbReference>
<dbReference type="InterPro" id="IPR032534">
    <property type="entry name" value="EcxA_zinc-bd"/>
</dbReference>
<evidence type="ECO:0000313" key="2">
    <source>
        <dbReference type="EMBL" id="ASK55009.1"/>
    </source>
</evidence>
<dbReference type="EMBL" id="CP022353">
    <property type="protein sequence ID" value="ASK55009.1"/>
    <property type="molecule type" value="Genomic_DNA"/>
</dbReference>